<accession>K6DBI9</accession>
<name>K6DBI9_9BACI</name>
<dbReference type="EMBL" id="AJLS01000127">
    <property type="protein sequence ID" value="EKN65679.1"/>
    <property type="molecule type" value="Genomic_DNA"/>
</dbReference>
<comment type="caution">
    <text evidence="1">The sequence shown here is derived from an EMBL/GenBank/DDBJ whole genome shotgun (WGS) entry which is preliminary data.</text>
</comment>
<dbReference type="Proteomes" id="UP000006316">
    <property type="component" value="Unassembled WGS sequence"/>
</dbReference>
<evidence type="ECO:0000313" key="1">
    <source>
        <dbReference type="EMBL" id="EKN65679.1"/>
    </source>
</evidence>
<gene>
    <name evidence="1" type="ORF">BABA_18841</name>
</gene>
<dbReference type="InterPro" id="IPR029052">
    <property type="entry name" value="Metallo-depent_PP-like"/>
</dbReference>
<dbReference type="PANTHER" id="PTHR37031">
    <property type="entry name" value="METALLOPHOSPHATASE BINDING DOMAIN PROTEIN"/>
    <property type="match status" value="1"/>
</dbReference>
<proteinExistence type="predicted"/>
<protein>
    <recommendedName>
        <fullName evidence="3">PhoD-like phosphatase metallophosphatase domain-containing protein</fullName>
    </recommendedName>
</protein>
<dbReference type="Gene3D" id="3.60.21.70">
    <property type="entry name" value="PhoD-like phosphatase"/>
    <property type="match status" value="1"/>
</dbReference>
<organism evidence="1 2">
    <name type="scientific">Neobacillus bataviensis LMG 21833</name>
    <dbReference type="NCBI Taxonomy" id="1117379"/>
    <lineage>
        <taxon>Bacteria</taxon>
        <taxon>Bacillati</taxon>
        <taxon>Bacillota</taxon>
        <taxon>Bacilli</taxon>
        <taxon>Bacillales</taxon>
        <taxon>Bacillaceae</taxon>
        <taxon>Neobacillus</taxon>
    </lineage>
</organism>
<reference evidence="1 2" key="1">
    <citation type="journal article" date="2012" name="Front. Microbiol.">
        <title>Redundancy and modularity in membrane-associated dissimilatory nitrate reduction in Bacillus.</title>
        <authorList>
            <person name="Heylen K."/>
            <person name="Keltjens J."/>
        </authorList>
    </citation>
    <scope>NUCLEOTIDE SEQUENCE [LARGE SCALE GENOMIC DNA]</scope>
    <source>
        <strain evidence="2">LMG 21833T</strain>
    </source>
</reference>
<dbReference type="PANTHER" id="PTHR37031:SF2">
    <property type="entry name" value="PHOD-LIKE PHOSPHATASE METALLOPHOSPHATASE DOMAIN-CONTAINING PROTEIN"/>
    <property type="match status" value="1"/>
</dbReference>
<dbReference type="OrthoDB" id="9795624at2"/>
<dbReference type="STRING" id="1117379.BABA_18841"/>
<dbReference type="InterPro" id="IPR038607">
    <property type="entry name" value="PhoD-like_sf"/>
</dbReference>
<sequence length="691" mass="79397">MGLVEFPFILSGPIVRRVEPGRVFIWIATSRKSDIEAAFYQISKNSSHRTFDYQLMNTVSEPQTIRVGEQLFIHLIKVVPLIGEFPTDTLIGYNLQFTNGSVQNDFQSLHLLSPNHPQSIVYGKLKYPTFQIKSGNSPSNILYGSCRKLHGEGKDILAQADEILANEYDSTLKRPDSLFLMGDQIYADDVADPLILAISTISQELIGQREPLYQLENRLNQSPFTTNLHQINGRQLIMENLAQFTSSEANNHLIEFGEFAAMYLLSWNPELWAAAQAHHLFESFDDALEKNLIHFTFPNEEKYSKQHKTELNNLKNRFHDQQEAIITFQESLFRVRRLLANIPTYMIFDDHDITDDWNITGNWKRNVRRTPLGSHVTANGLAAYWAFQGWGNDPDSFEADFIDNMAAYYKNLRKGTSHSTTHEKWLQQLWNFSSWHFIAPTHPKAVFLDTRTQREYLSEPKRVKFGHTIKETEGCPQLINKMCWARITQKLHQSGWKAESPIIVVSATPVYGMGLIESFLHNYVYPFQVIGVEVQTSFDFEAWKYNGEGFTHFLQQIVKWNPSQCIILSGDVHYASAVKATVTFPDGRTLPIQQFTSSPLKNMSFTGVWGLLMKIVIGINSISRKKNDIYRVCDPSYTITHLEKENEPAAMYLWKDQLRYQIIDKSSIIETNNNLGLITIMNNDIQNTLLK</sequence>
<evidence type="ECO:0000313" key="2">
    <source>
        <dbReference type="Proteomes" id="UP000006316"/>
    </source>
</evidence>
<dbReference type="SUPFAM" id="SSF56300">
    <property type="entry name" value="Metallo-dependent phosphatases"/>
    <property type="match status" value="1"/>
</dbReference>
<keyword evidence="2" id="KW-1185">Reference proteome</keyword>
<dbReference type="AlphaFoldDB" id="K6DBI9"/>
<dbReference type="eggNOG" id="COG3540">
    <property type="taxonomic scope" value="Bacteria"/>
</dbReference>
<dbReference type="RefSeq" id="WP_007086761.1">
    <property type="nucleotide sequence ID" value="NZ_AJLS01000127.1"/>
</dbReference>
<dbReference type="PATRIC" id="fig|1117379.3.peg.3901"/>
<evidence type="ECO:0008006" key="3">
    <source>
        <dbReference type="Google" id="ProtNLM"/>
    </source>
</evidence>